<feature type="compositionally biased region" description="Polar residues" evidence="2">
    <location>
        <begin position="30"/>
        <end position="40"/>
    </location>
</feature>
<accession>A0A9W6F640</accession>
<name>A0A9W6F640_9CHLO</name>
<dbReference type="EMBL" id="BRXU01000018">
    <property type="protein sequence ID" value="GLC57180.1"/>
    <property type="molecule type" value="Genomic_DNA"/>
</dbReference>
<evidence type="ECO:0000313" key="6">
    <source>
        <dbReference type="Proteomes" id="UP001165080"/>
    </source>
</evidence>
<reference evidence="5 6" key="1">
    <citation type="journal article" date="2023" name="Commun. Biol.">
        <title>Reorganization of the ancestral sex-determining regions during the evolution of trioecy in Pleodorina starrii.</title>
        <authorList>
            <person name="Takahashi K."/>
            <person name="Suzuki S."/>
            <person name="Kawai-Toyooka H."/>
            <person name="Yamamoto K."/>
            <person name="Hamaji T."/>
            <person name="Ootsuki R."/>
            <person name="Yamaguchi H."/>
            <person name="Kawachi M."/>
            <person name="Higashiyama T."/>
            <person name="Nozaki H."/>
        </authorList>
    </citation>
    <scope>NUCLEOTIDE SEQUENCE [LARGE SCALE GENOMIC DNA]</scope>
    <source>
        <strain evidence="5 6">NIES-4479</strain>
    </source>
</reference>
<dbReference type="InterPro" id="IPR018247">
    <property type="entry name" value="EF_Hand_1_Ca_BS"/>
</dbReference>
<keyword evidence="3" id="KW-0472">Membrane</keyword>
<evidence type="ECO:0000256" key="1">
    <source>
        <dbReference type="ARBA" id="ARBA00022837"/>
    </source>
</evidence>
<comment type="caution">
    <text evidence="5">The sequence shown here is derived from an EMBL/GenBank/DDBJ whole genome shotgun (WGS) entry which is preliminary data.</text>
</comment>
<keyword evidence="6" id="KW-1185">Reference proteome</keyword>
<evidence type="ECO:0000259" key="4">
    <source>
        <dbReference type="PROSITE" id="PS50222"/>
    </source>
</evidence>
<dbReference type="PROSITE" id="PS00018">
    <property type="entry name" value="EF_HAND_1"/>
    <property type="match status" value="1"/>
</dbReference>
<dbReference type="AlphaFoldDB" id="A0A9W6F640"/>
<sequence length="343" mass="37804">MMQLKLSQRTLGLSTRVRRVLHRTGPALQRSRSLRCQATGGQDPKQNGPEDKQAKDTTSELTGKLSSLLEDLQKQGMDSKKAKAVLKKWKDLGVADPEQLRKLLIRRSLRPAATVGFQALLDGLACWGGFYTSGLISDSPPFTGQFALQIAASFFGFYYVLQALLNLSVASALLFTAYKYGTNSVELLAAVQQLAGPATGLTVLDKAQVAVNTLKVLQTLDEIAELLKNMSTTSPQRSTLQNLSAYLTLAHAKERLGFEPARYGLSEAEAGEIAYVFSTYDVNDDYRLELSEVKRLCQDLGKDLSDEEVKEALRILDTSKNGFVELDEFCAWWTQNKKQVPAA</sequence>
<dbReference type="CDD" id="cd00051">
    <property type="entry name" value="EFh"/>
    <property type="match status" value="1"/>
</dbReference>
<dbReference type="Gene3D" id="1.10.238.10">
    <property type="entry name" value="EF-hand"/>
    <property type="match status" value="1"/>
</dbReference>
<feature type="transmembrane region" description="Helical" evidence="3">
    <location>
        <begin position="150"/>
        <end position="175"/>
    </location>
</feature>
<feature type="domain" description="EF-hand" evidence="4">
    <location>
        <begin position="304"/>
        <end position="339"/>
    </location>
</feature>
<dbReference type="Proteomes" id="UP001165080">
    <property type="component" value="Unassembled WGS sequence"/>
</dbReference>
<dbReference type="PROSITE" id="PS50222">
    <property type="entry name" value="EF_HAND_2"/>
    <property type="match status" value="2"/>
</dbReference>
<dbReference type="InterPro" id="IPR011992">
    <property type="entry name" value="EF-hand-dom_pair"/>
</dbReference>
<dbReference type="SMART" id="SM00054">
    <property type="entry name" value="EFh"/>
    <property type="match status" value="2"/>
</dbReference>
<feature type="region of interest" description="Disordered" evidence="2">
    <location>
        <begin position="22"/>
        <end position="60"/>
    </location>
</feature>
<evidence type="ECO:0000256" key="3">
    <source>
        <dbReference type="SAM" id="Phobius"/>
    </source>
</evidence>
<protein>
    <recommendedName>
        <fullName evidence="4">EF-hand domain-containing protein</fullName>
    </recommendedName>
</protein>
<keyword evidence="1" id="KW-0106">Calcium</keyword>
<evidence type="ECO:0000313" key="5">
    <source>
        <dbReference type="EMBL" id="GLC57180.1"/>
    </source>
</evidence>
<dbReference type="GO" id="GO:0005509">
    <property type="term" value="F:calcium ion binding"/>
    <property type="evidence" value="ECO:0007669"/>
    <property type="project" value="InterPro"/>
</dbReference>
<evidence type="ECO:0000256" key="2">
    <source>
        <dbReference type="SAM" id="MobiDB-lite"/>
    </source>
</evidence>
<dbReference type="OrthoDB" id="26525at2759"/>
<keyword evidence="3" id="KW-1133">Transmembrane helix</keyword>
<feature type="compositionally biased region" description="Basic and acidic residues" evidence="2">
    <location>
        <begin position="48"/>
        <end position="58"/>
    </location>
</feature>
<feature type="transmembrane region" description="Helical" evidence="3">
    <location>
        <begin position="109"/>
        <end position="130"/>
    </location>
</feature>
<dbReference type="InterPro" id="IPR002048">
    <property type="entry name" value="EF_hand_dom"/>
</dbReference>
<keyword evidence="3" id="KW-0812">Transmembrane</keyword>
<organism evidence="5 6">
    <name type="scientific">Pleodorina starrii</name>
    <dbReference type="NCBI Taxonomy" id="330485"/>
    <lineage>
        <taxon>Eukaryota</taxon>
        <taxon>Viridiplantae</taxon>
        <taxon>Chlorophyta</taxon>
        <taxon>core chlorophytes</taxon>
        <taxon>Chlorophyceae</taxon>
        <taxon>CS clade</taxon>
        <taxon>Chlamydomonadales</taxon>
        <taxon>Volvocaceae</taxon>
        <taxon>Pleodorina</taxon>
    </lineage>
</organism>
<proteinExistence type="predicted"/>
<dbReference type="Pfam" id="PF13499">
    <property type="entry name" value="EF-hand_7"/>
    <property type="match status" value="1"/>
</dbReference>
<gene>
    <name evidence="5" type="primary">PLEST010147</name>
    <name evidence="5" type="ORF">PLESTB_001195900</name>
</gene>
<dbReference type="SUPFAM" id="SSF47473">
    <property type="entry name" value="EF-hand"/>
    <property type="match status" value="1"/>
</dbReference>
<feature type="domain" description="EF-hand" evidence="4">
    <location>
        <begin position="268"/>
        <end position="303"/>
    </location>
</feature>